<dbReference type="GO" id="GO:0005886">
    <property type="term" value="C:plasma membrane"/>
    <property type="evidence" value="ECO:0007669"/>
    <property type="project" value="TreeGrafter"/>
</dbReference>
<dbReference type="InterPro" id="IPR014729">
    <property type="entry name" value="Rossmann-like_a/b/a_fold"/>
</dbReference>
<dbReference type="PANTHER" id="PTHR30336:SF20">
    <property type="entry name" value="DUF218 DOMAIN-CONTAINING PROTEIN"/>
    <property type="match status" value="1"/>
</dbReference>
<sequence length="188" mass="20976">MRRLLPITLLLGLGVVWGLNRVAVAQRSPQAIFVLGGDSRREEFAATFAQHYPDLPVWISSGTNREYAEWVFSQAGIPLSRLRLDYQATDTLSNFTSLADRFQQQGIQHVYLVTSDYHMRRALVIANIVFASRGITVEPVAVPSNSASESWRKAVRDGGRAIIWVLLGPEAELWLGKAWQQVLATQAV</sequence>
<dbReference type="PANTHER" id="PTHR30336">
    <property type="entry name" value="INNER MEMBRANE PROTEIN, PROBABLE PERMEASE"/>
    <property type="match status" value="1"/>
</dbReference>
<evidence type="ECO:0000259" key="1">
    <source>
        <dbReference type="Pfam" id="PF02698"/>
    </source>
</evidence>
<reference evidence="2 3" key="1">
    <citation type="journal article" date="2018" name="Sci. Rep.">
        <title>Genome Features and Biochemical Characteristics of a Robust, Fast Growing and Naturally Transformable Cyanobacterium Synechococcus elongatus PCC 11801 Isolated from India.</title>
        <authorList>
            <person name="Jaiswal D."/>
            <person name="Sengupta A."/>
            <person name="Sohoni S."/>
            <person name="Sengupta S."/>
            <person name="Phadnavis A.G."/>
            <person name="Pakrasi H.B."/>
            <person name="Wangikar P.P."/>
        </authorList>
    </citation>
    <scope>NUCLEOTIDE SEQUENCE [LARGE SCALE GENOMIC DNA]</scope>
    <source>
        <strain evidence="2 3">PCC 11801</strain>
    </source>
</reference>
<evidence type="ECO:0000313" key="3">
    <source>
        <dbReference type="Proteomes" id="UP000267249"/>
    </source>
</evidence>
<gene>
    <name evidence="2" type="ORF">DOP62_12250</name>
</gene>
<dbReference type="Pfam" id="PF02698">
    <property type="entry name" value="DUF218"/>
    <property type="match status" value="1"/>
</dbReference>
<dbReference type="InterPro" id="IPR051599">
    <property type="entry name" value="Cell_Envelope_Assoc"/>
</dbReference>
<dbReference type="EMBL" id="CP030139">
    <property type="protein sequence ID" value="AZB73377.1"/>
    <property type="molecule type" value="Genomic_DNA"/>
</dbReference>
<dbReference type="Proteomes" id="UP000267249">
    <property type="component" value="Chromosome"/>
</dbReference>
<evidence type="ECO:0000313" key="2">
    <source>
        <dbReference type="EMBL" id="AZB73377.1"/>
    </source>
</evidence>
<proteinExistence type="predicted"/>
<dbReference type="CDD" id="cd06259">
    <property type="entry name" value="YdcF-like"/>
    <property type="match status" value="1"/>
</dbReference>
<protein>
    <submittedName>
        <fullName evidence="2">YdcF family protein</fullName>
    </submittedName>
</protein>
<dbReference type="InterPro" id="IPR003848">
    <property type="entry name" value="DUF218"/>
</dbReference>
<accession>A0AAN1QPY4</accession>
<organism evidence="2 3">
    <name type="scientific">Synechococcus elongatus PCC 11801</name>
    <dbReference type="NCBI Taxonomy" id="2219813"/>
    <lineage>
        <taxon>Bacteria</taxon>
        <taxon>Bacillati</taxon>
        <taxon>Cyanobacteriota</taxon>
        <taxon>Cyanophyceae</taxon>
        <taxon>Synechococcales</taxon>
        <taxon>Synechococcaceae</taxon>
        <taxon>Synechococcus</taxon>
    </lineage>
</organism>
<dbReference type="Gene3D" id="3.40.50.620">
    <property type="entry name" value="HUPs"/>
    <property type="match status" value="1"/>
</dbReference>
<name>A0AAN1QPY4_SYNEL</name>
<feature type="domain" description="DUF218" evidence="1">
    <location>
        <begin position="30"/>
        <end position="154"/>
    </location>
</feature>
<dbReference type="AlphaFoldDB" id="A0AAN1QPY4"/>
<dbReference type="RefSeq" id="WP_208674146.1">
    <property type="nucleotide sequence ID" value="NZ_CP030139.2"/>
</dbReference>